<dbReference type="OrthoDB" id="69313at2"/>
<evidence type="ECO:0000313" key="3">
    <source>
        <dbReference type="EMBL" id="SOD22710.1"/>
    </source>
</evidence>
<evidence type="ECO:0000313" key="5">
    <source>
        <dbReference type="Proteomes" id="UP000236753"/>
    </source>
</evidence>
<dbReference type="InterPro" id="IPR050678">
    <property type="entry name" value="DNA_Partitioning_ATPase"/>
</dbReference>
<protein>
    <submittedName>
        <fullName evidence="2">Chromosome partitioning protein</fullName>
    </submittedName>
</protein>
<dbReference type="EMBL" id="FNUX01000024">
    <property type="protein sequence ID" value="SEG07172.1"/>
    <property type="molecule type" value="Genomic_DNA"/>
</dbReference>
<proteinExistence type="predicted"/>
<organism evidence="2 5">
    <name type="scientific">Nitrosomonas ureae</name>
    <dbReference type="NCBI Taxonomy" id="44577"/>
    <lineage>
        <taxon>Bacteria</taxon>
        <taxon>Pseudomonadati</taxon>
        <taxon>Pseudomonadota</taxon>
        <taxon>Betaproteobacteria</taxon>
        <taxon>Nitrosomonadales</taxon>
        <taxon>Nitrosomonadaceae</taxon>
        <taxon>Nitrosomonas</taxon>
    </lineage>
</organism>
<dbReference type="Pfam" id="PF01656">
    <property type="entry name" value="CbiA"/>
    <property type="match status" value="1"/>
</dbReference>
<dbReference type="EMBL" id="OCMU01000004">
    <property type="protein sequence ID" value="SOD22710.1"/>
    <property type="molecule type" value="Genomic_DNA"/>
</dbReference>
<reference evidence="2 5" key="1">
    <citation type="submission" date="2016-10" db="EMBL/GenBank/DDBJ databases">
        <authorList>
            <person name="de Groot N.N."/>
        </authorList>
    </citation>
    <scope>NUCLEOTIDE SEQUENCE [LARGE SCALE GENOMIC DNA]</scope>
    <source>
        <strain evidence="2 5">Nm13</strain>
    </source>
</reference>
<reference evidence="3 4" key="2">
    <citation type="submission" date="2017-09" db="EMBL/GenBank/DDBJ databases">
        <authorList>
            <person name="Ehlers B."/>
            <person name="Leendertz F.H."/>
        </authorList>
    </citation>
    <scope>NUCLEOTIDE SEQUENCE [LARGE SCALE GENOMIC DNA]</scope>
    <source>
        <strain evidence="3 4">Nm42</strain>
    </source>
</reference>
<dbReference type="RefSeq" id="WP_097107564.1">
    <property type="nucleotide sequence ID" value="NZ_FNUX01000024.1"/>
</dbReference>
<dbReference type="Proteomes" id="UP000236753">
    <property type="component" value="Unassembled WGS sequence"/>
</dbReference>
<dbReference type="PANTHER" id="PTHR13696">
    <property type="entry name" value="P-LOOP CONTAINING NUCLEOSIDE TRIPHOSPHATE HYDROLASE"/>
    <property type="match status" value="1"/>
</dbReference>
<dbReference type="Proteomes" id="UP000219335">
    <property type="component" value="Unassembled WGS sequence"/>
</dbReference>
<gene>
    <name evidence="2" type="ORF">SAMN05216334_12432</name>
    <name evidence="3" type="ORF">SAMN06297164_3562</name>
</gene>
<evidence type="ECO:0000313" key="4">
    <source>
        <dbReference type="Proteomes" id="UP000219335"/>
    </source>
</evidence>
<dbReference type="PANTHER" id="PTHR13696:SF99">
    <property type="entry name" value="COBYRINIC ACID AC-DIAMIDE SYNTHASE"/>
    <property type="match status" value="1"/>
</dbReference>
<sequence length="217" mass="23398">MSYKIAMVAQKGGVGKSTLARIIAVEAAKGGLKTKIADLDTQQTTSVNWSARRAENGITPDIRAEAFSSIETALKDADNFDLYIFDGAPHSSKETQKVCHVVDMVIIPTSEGLDDLQPSVVLANNLLKAGISAKKIAFALCITSDSEREILGAREYLEQTPYTVLEGEIPFRSSFKTAMDKGKAITETSFPTLRKKADTMAQNIIDAVAIAAEKEIA</sequence>
<dbReference type="InterPro" id="IPR002586">
    <property type="entry name" value="CobQ/CobB/MinD/ParA_Nub-bd_dom"/>
</dbReference>
<dbReference type="AlphaFoldDB" id="A0A1H5X5Z9"/>
<dbReference type="InterPro" id="IPR027417">
    <property type="entry name" value="P-loop_NTPase"/>
</dbReference>
<evidence type="ECO:0000313" key="2">
    <source>
        <dbReference type="EMBL" id="SEG07172.1"/>
    </source>
</evidence>
<evidence type="ECO:0000259" key="1">
    <source>
        <dbReference type="Pfam" id="PF01656"/>
    </source>
</evidence>
<dbReference type="PIRSF" id="PIRSF009320">
    <property type="entry name" value="Nuc_binding_HP_1000"/>
    <property type="match status" value="1"/>
</dbReference>
<dbReference type="CDD" id="cd02042">
    <property type="entry name" value="ParAB_family"/>
    <property type="match status" value="1"/>
</dbReference>
<accession>A0A1H5X5Z9</accession>
<name>A0A1H5X5Z9_9PROT</name>
<dbReference type="SUPFAM" id="SSF52540">
    <property type="entry name" value="P-loop containing nucleoside triphosphate hydrolases"/>
    <property type="match status" value="1"/>
</dbReference>
<dbReference type="Gene3D" id="3.40.50.300">
    <property type="entry name" value="P-loop containing nucleotide triphosphate hydrolases"/>
    <property type="match status" value="1"/>
</dbReference>
<feature type="domain" description="CobQ/CobB/MinD/ParA nucleotide binding" evidence="1">
    <location>
        <begin position="5"/>
        <end position="183"/>
    </location>
</feature>